<feature type="region of interest" description="Disordered" evidence="1">
    <location>
        <begin position="48"/>
        <end position="70"/>
    </location>
</feature>
<dbReference type="EMBL" id="VXIV02000971">
    <property type="protein sequence ID" value="KAF6034918.1"/>
    <property type="molecule type" value="Genomic_DNA"/>
</dbReference>
<keyword evidence="2" id="KW-0472">Membrane</keyword>
<keyword evidence="2" id="KW-1133">Transmembrane helix</keyword>
<protein>
    <submittedName>
        <fullName evidence="3">Uncharacterized protein</fullName>
    </submittedName>
</protein>
<gene>
    <name evidence="3" type="ORF">EB796_006787</name>
</gene>
<organism evidence="3 4">
    <name type="scientific">Bugula neritina</name>
    <name type="common">Brown bryozoan</name>
    <name type="synonym">Sertularia neritina</name>
    <dbReference type="NCBI Taxonomy" id="10212"/>
    <lineage>
        <taxon>Eukaryota</taxon>
        <taxon>Metazoa</taxon>
        <taxon>Spiralia</taxon>
        <taxon>Lophotrochozoa</taxon>
        <taxon>Bryozoa</taxon>
        <taxon>Gymnolaemata</taxon>
        <taxon>Cheilostomatida</taxon>
        <taxon>Flustrina</taxon>
        <taxon>Buguloidea</taxon>
        <taxon>Bugulidae</taxon>
        <taxon>Bugula</taxon>
    </lineage>
</organism>
<evidence type="ECO:0000313" key="4">
    <source>
        <dbReference type="Proteomes" id="UP000593567"/>
    </source>
</evidence>
<evidence type="ECO:0000256" key="1">
    <source>
        <dbReference type="SAM" id="MobiDB-lite"/>
    </source>
</evidence>
<evidence type="ECO:0000256" key="2">
    <source>
        <dbReference type="SAM" id="Phobius"/>
    </source>
</evidence>
<accession>A0A7J7KBD0</accession>
<comment type="caution">
    <text evidence="3">The sequence shown here is derived from an EMBL/GenBank/DDBJ whole genome shotgun (WGS) entry which is preliminary data.</text>
</comment>
<feature type="transmembrane region" description="Helical" evidence="2">
    <location>
        <begin position="6"/>
        <end position="32"/>
    </location>
</feature>
<name>A0A7J7KBD0_BUGNE</name>
<evidence type="ECO:0000313" key="3">
    <source>
        <dbReference type="EMBL" id="KAF6034918.1"/>
    </source>
</evidence>
<sequence>MPSDIAVLFYVGILIPTIITIAVFLGFLLCLYKHNQNKRQQARLTHRALPATPPHHKKKHSSDKCSQHSADSAIDLGEVDTSIDEKLGGAGVILDTRKLRESHHAYQNEMMQHSAGVDVHAGADGTLRKGFYPSRETLSAEIHSPVKIYEKMSDVQILALQIQERGEMERDCEKQLLSPGDKEARGESTITRYPKESSISRYTSASKLVAGVCPPTNNQLDKSATNYAAYSSSWYDSTDSVTDSNRHNLDIYRHQMYKCKPSWKPNIAASCSSNTDNYSSMESSQV</sequence>
<dbReference type="Proteomes" id="UP000593567">
    <property type="component" value="Unassembled WGS sequence"/>
</dbReference>
<dbReference type="AlphaFoldDB" id="A0A7J7KBD0"/>
<proteinExistence type="predicted"/>
<keyword evidence="4" id="KW-1185">Reference proteome</keyword>
<reference evidence="3" key="1">
    <citation type="submission" date="2020-06" db="EMBL/GenBank/DDBJ databases">
        <title>Draft genome of Bugula neritina, a colonial animal packing powerful symbionts and potential medicines.</title>
        <authorList>
            <person name="Rayko M."/>
        </authorList>
    </citation>
    <scope>NUCLEOTIDE SEQUENCE [LARGE SCALE GENOMIC DNA]</scope>
    <source>
        <strain evidence="3">Kwan_BN1</strain>
    </source>
</reference>
<keyword evidence="2" id="KW-0812">Transmembrane</keyword>